<accession>A0ABT9GZS6</accession>
<dbReference type="RefSeq" id="WP_305893796.1">
    <property type="nucleotide sequence ID" value="NZ_JAUZVZ010000012.1"/>
</dbReference>
<feature type="transmembrane region" description="Helical" evidence="1">
    <location>
        <begin position="153"/>
        <end position="177"/>
    </location>
</feature>
<feature type="transmembrane region" description="Helical" evidence="1">
    <location>
        <begin position="184"/>
        <end position="203"/>
    </location>
</feature>
<evidence type="ECO:0000313" key="3">
    <source>
        <dbReference type="Proteomes" id="UP001231616"/>
    </source>
</evidence>
<keyword evidence="3" id="KW-1185">Reference proteome</keyword>
<proteinExistence type="predicted"/>
<keyword evidence="1" id="KW-0472">Membrane</keyword>
<name>A0ABT9GZS6_9GAMM</name>
<dbReference type="Proteomes" id="UP001231616">
    <property type="component" value="Unassembled WGS sequence"/>
</dbReference>
<gene>
    <name evidence="2" type="ORF">Q3O60_10065</name>
</gene>
<organism evidence="2 3">
    <name type="scientific">Alkalimonas collagenimarina</name>
    <dbReference type="NCBI Taxonomy" id="400390"/>
    <lineage>
        <taxon>Bacteria</taxon>
        <taxon>Pseudomonadati</taxon>
        <taxon>Pseudomonadota</taxon>
        <taxon>Gammaproteobacteria</taxon>
        <taxon>Alkalimonas</taxon>
    </lineage>
</organism>
<sequence length="206" mass="23575">MKASSFNLQRLMRALHTYSAMWVLLLLLFFSITGITLNHPNWHSQWGSYQRMELVALPVSLQLAEWPEQPLQQSLYANEVYRWVQQNFQLKATDWSYQFDEEDELLELEFKRAAGYAMVLVDFTVEEVEIEQSFAGYLALANDLHKGRDAGVLWSWLIDATAVSCLLFSLTGFYLLLKNKSQKSLGNSLALLGGISALLIYMASLH</sequence>
<reference evidence="2 3" key="1">
    <citation type="submission" date="2023-08" db="EMBL/GenBank/DDBJ databases">
        <authorList>
            <person name="Joshi A."/>
            <person name="Thite S."/>
        </authorList>
    </citation>
    <scope>NUCLEOTIDE SEQUENCE [LARGE SCALE GENOMIC DNA]</scope>
    <source>
        <strain evidence="2 3">AC40</strain>
    </source>
</reference>
<protein>
    <submittedName>
        <fullName evidence="2">PepSY-associated TM helix domain-containing protein</fullName>
    </submittedName>
</protein>
<keyword evidence="1" id="KW-0812">Transmembrane</keyword>
<comment type="caution">
    <text evidence="2">The sequence shown here is derived from an EMBL/GenBank/DDBJ whole genome shotgun (WGS) entry which is preliminary data.</text>
</comment>
<feature type="transmembrane region" description="Helical" evidence="1">
    <location>
        <begin position="20"/>
        <end position="37"/>
    </location>
</feature>
<dbReference type="PANTHER" id="PTHR40115">
    <property type="entry name" value="INNER MEMBRANE PROTEIN WITH PEPSY TM HELIX"/>
    <property type="match status" value="1"/>
</dbReference>
<dbReference type="InterPro" id="IPR032307">
    <property type="entry name" value="PepSY_TM-like_2"/>
</dbReference>
<evidence type="ECO:0000313" key="2">
    <source>
        <dbReference type="EMBL" id="MDP4536533.1"/>
    </source>
</evidence>
<dbReference type="PANTHER" id="PTHR40115:SF1">
    <property type="entry name" value="INNER MEMBRANE PROTEIN WITH PEPSY TM HELIX"/>
    <property type="match status" value="1"/>
</dbReference>
<keyword evidence="1" id="KW-1133">Transmembrane helix</keyword>
<dbReference type="Pfam" id="PF16357">
    <property type="entry name" value="PepSY_TM_like_2"/>
    <property type="match status" value="1"/>
</dbReference>
<evidence type="ECO:0000256" key="1">
    <source>
        <dbReference type="SAM" id="Phobius"/>
    </source>
</evidence>
<dbReference type="EMBL" id="JAUZVZ010000012">
    <property type="protein sequence ID" value="MDP4536533.1"/>
    <property type="molecule type" value="Genomic_DNA"/>
</dbReference>